<keyword evidence="5" id="KW-1185">Reference proteome</keyword>
<evidence type="ECO:0000313" key="5">
    <source>
        <dbReference type="Proteomes" id="UP000006038"/>
    </source>
</evidence>
<organism evidence="4">
    <name type="scientific">Oryza brachyantha</name>
    <name type="common">malo sina</name>
    <dbReference type="NCBI Taxonomy" id="4533"/>
    <lineage>
        <taxon>Eukaryota</taxon>
        <taxon>Viridiplantae</taxon>
        <taxon>Streptophyta</taxon>
        <taxon>Embryophyta</taxon>
        <taxon>Tracheophyta</taxon>
        <taxon>Spermatophyta</taxon>
        <taxon>Magnoliopsida</taxon>
        <taxon>Liliopsida</taxon>
        <taxon>Poales</taxon>
        <taxon>Poaceae</taxon>
        <taxon>BOP clade</taxon>
        <taxon>Oryzoideae</taxon>
        <taxon>Oryzeae</taxon>
        <taxon>Oryzinae</taxon>
        <taxon>Oryza</taxon>
    </lineage>
</organism>
<dbReference type="InterPro" id="IPR055302">
    <property type="entry name" value="F-box_dom-containing"/>
</dbReference>
<dbReference type="Pfam" id="PF24758">
    <property type="entry name" value="LRR_At5g56370"/>
    <property type="match status" value="1"/>
</dbReference>
<dbReference type="OMA" id="HAAHEYI"/>
<dbReference type="AlphaFoldDB" id="J3LAB9"/>
<protein>
    <submittedName>
        <fullName evidence="4">Uncharacterized protein</fullName>
    </submittedName>
</protein>
<feature type="region of interest" description="Disordered" evidence="1">
    <location>
        <begin position="1"/>
        <end position="27"/>
    </location>
</feature>
<dbReference type="HOGENOM" id="CLU_964346_0_0_1"/>
<dbReference type="Pfam" id="PF08387">
    <property type="entry name" value="FBD"/>
    <property type="match status" value="1"/>
</dbReference>
<dbReference type="PANTHER" id="PTHR32141:SF105">
    <property type="entry name" value="OS02G0178200 PROTEIN"/>
    <property type="match status" value="1"/>
</dbReference>
<dbReference type="EnsemblPlants" id="OB02G15860.1">
    <property type="protein sequence ID" value="OB02G15860.1"/>
    <property type="gene ID" value="OB02G15860"/>
</dbReference>
<evidence type="ECO:0000259" key="3">
    <source>
        <dbReference type="Pfam" id="PF24758"/>
    </source>
</evidence>
<evidence type="ECO:0000313" key="4">
    <source>
        <dbReference type="EnsemblPlants" id="OB02G15860.1"/>
    </source>
</evidence>
<dbReference type="InterPro" id="IPR006566">
    <property type="entry name" value="FBD"/>
</dbReference>
<dbReference type="PANTHER" id="PTHR32141">
    <property type="match status" value="1"/>
</dbReference>
<proteinExistence type="predicted"/>
<feature type="domain" description="FBD" evidence="2">
    <location>
        <begin position="185"/>
        <end position="229"/>
    </location>
</feature>
<evidence type="ECO:0000259" key="2">
    <source>
        <dbReference type="Pfam" id="PF08387"/>
    </source>
</evidence>
<evidence type="ECO:0000256" key="1">
    <source>
        <dbReference type="SAM" id="MobiDB-lite"/>
    </source>
</evidence>
<reference evidence="4" key="1">
    <citation type="submission" date="2013-04" db="UniProtKB">
        <authorList>
            <consortium name="EnsemblPlants"/>
        </authorList>
    </citation>
    <scope>IDENTIFICATION</scope>
</reference>
<feature type="domain" description="F-box/LRR-repeat protein 15/At3g58940/PEG3-like LRR" evidence="3">
    <location>
        <begin position="96"/>
        <end position="165"/>
    </location>
</feature>
<dbReference type="InterPro" id="IPR055411">
    <property type="entry name" value="LRR_FXL15/At3g58940/PEG3-like"/>
</dbReference>
<feature type="compositionally biased region" description="Acidic residues" evidence="1">
    <location>
        <begin position="8"/>
        <end position="18"/>
    </location>
</feature>
<name>J3LAB9_ORYBR</name>
<accession>J3LAB9</accession>
<dbReference type="Proteomes" id="UP000006038">
    <property type="component" value="Unassembled WGS sequence"/>
</dbReference>
<dbReference type="eggNOG" id="ENOG502SYZS">
    <property type="taxonomic scope" value="Eukaryota"/>
</dbReference>
<sequence length="289" mass="32098">MDRPPYDDIFDPDRDDAETPPARRHGLGRGCLQRLQLLPDHEMELRFLYLSLPEPPISAAGSLHRNSAVAGEEDRISMLHDVLLLLIISRLPARERLRVLGYLRPGLQTLDIGGTVIEAGTNPSPATTVPSVQVLALALTFQFSFHLNIMSSFLRCFPNVKTLHVQCKESDLVIRNDVNPNFWNETGPIRCILSSLRTIIVHGFGGHDAEFAFLMFVAENAQMLEDMVILIKEDLREELAAKITALCSTGWASGESKARFVTSRLAGHGIAWSVKAATDFSHDDPFLCL</sequence>
<dbReference type="Gramene" id="OB02G15860.1">
    <property type="protein sequence ID" value="OB02G15860.1"/>
    <property type="gene ID" value="OB02G15860"/>
</dbReference>